<evidence type="ECO:0000259" key="1">
    <source>
        <dbReference type="Pfam" id="PF13023"/>
    </source>
</evidence>
<dbReference type="InterPro" id="IPR006674">
    <property type="entry name" value="HD_domain"/>
</dbReference>
<reference evidence="2 3" key="1">
    <citation type="journal article" date="2018" name="bioRxiv">
        <title>Evidence of independent acquisition and adaption of ultra-small bacteria to human hosts across the highly diverse yet reduced genomes of the phylum Saccharibacteria.</title>
        <authorList>
            <person name="McLean J.S."/>
            <person name="Bor B."/>
            <person name="To T.T."/>
            <person name="Liu Q."/>
            <person name="Kearns K.A."/>
            <person name="Solden L.M."/>
            <person name="Wrighton K.C."/>
            <person name="He X."/>
            <person name="Shi W."/>
        </authorList>
    </citation>
    <scope>NUCLEOTIDE SEQUENCE [LARGE SCALE GENOMIC DNA]</scope>
    <source>
        <strain evidence="2 3">TM7_G3_2_Rum_HOT_351B</strain>
    </source>
</reference>
<name>A0ABY0FQB4_9BACT</name>
<sequence length="213" mass="24657">MQTIIDRVLSYRYGPSFDKAEDGFTYREILEVARRHDLPENIIGDIADNGNRNDKSLARTERIYLRAFAQSSPNHETLFEENVRKLQHNMDERRDFSGRLLYAADKVSAILTTLGYDSQNVQGSLPAMATTFEGASAKEIKAMALCEFRTKYVDETGEHEICRASEMWTIDYFKFRKLYQYDDTGIITAILIMESLIVNGKWYSWREKDYATA</sequence>
<dbReference type="EMBL" id="PRLM01000001">
    <property type="protein sequence ID" value="RYC75222.1"/>
    <property type="molecule type" value="Genomic_DNA"/>
</dbReference>
<organism evidence="2 3">
    <name type="scientific">Candidatus Nanosyncoccus alces</name>
    <dbReference type="NCBI Taxonomy" id="2171997"/>
    <lineage>
        <taxon>Bacteria</taxon>
        <taxon>Candidatus Saccharimonadota</taxon>
        <taxon>Candidatus Nanosyncoccalia</taxon>
        <taxon>Candidatus Nanosyncoccales</taxon>
        <taxon>Candidatus Nanosyncoccaceae</taxon>
        <taxon>Candidatus Nanosyncoccus</taxon>
    </lineage>
</organism>
<dbReference type="Gene3D" id="1.10.3210.10">
    <property type="entry name" value="Hypothetical protein af1432"/>
    <property type="match status" value="1"/>
</dbReference>
<proteinExistence type="predicted"/>
<evidence type="ECO:0000313" key="2">
    <source>
        <dbReference type="EMBL" id="RYC75222.1"/>
    </source>
</evidence>
<comment type="caution">
    <text evidence="2">The sequence shown here is derived from an EMBL/GenBank/DDBJ whole genome shotgun (WGS) entry which is preliminary data.</text>
</comment>
<evidence type="ECO:0000313" key="3">
    <source>
        <dbReference type="Proteomes" id="UP001191019"/>
    </source>
</evidence>
<accession>A0ABY0FQB4</accession>
<keyword evidence="3" id="KW-1185">Reference proteome</keyword>
<dbReference type="Proteomes" id="UP001191019">
    <property type="component" value="Unassembled WGS sequence"/>
</dbReference>
<gene>
    <name evidence="2" type="ORF">G3RUM_00166</name>
</gene>
<dbReference type="Pfam" id="PF13023">
    <property type="entry name" value="HD_3"/>
    <property type="match status" value="1"/>
</dbReference>
<feature type="domain" description="HD" evidence="1">
    <location>
        <begin position="35"/>
        <end position="140"/>
    </location>
</feature>
<protein>
    <recommendedName>
        <fullName evidence="1">HD domain-containing protein</fullName>
    </recommendedName>
</protein>
<reference evidence="2 3" key="2">
    <citation type="journal article" date="2020" name="Cell Rep.">
        <title>Acquisition and Adaptation of Ultra-small Parasitic Reduced Genome Bacteria to Mammalian Hosts.</title>
        <authorList>
            <person name="McLean J.S."/>
            <person name="Bor B."/>
            <person name="Kerns K.A."/>
            <person name="Liu Q."/>
            <person name="To T.T."/>
            <person name="Solden L."/>
            <person name="Hendrickson E.L."/>
            <person name="Wrighton K."/>
            <person name="Shi W."/>
            <person name="He X."/>
        </authorList>
    </citation>
    <scope>NUCLEOTIDE SEQUENCE [LARGE SCALE GENOMIC DNA]</scope>
    <source>
        <strain evidence="2 3">TM7_G3_2_Rum_HOT_351B</strain>
    </source>
</reference>